<evidence type="ECO:0000313" key="3">
    <source>
        <dbReference type="Proteomes" id="UP000600918"/>
    </source>
</evidence>
<organism evidence="2 3">
    <name type="scientific">Vespula pensylvanica</name>
    <name type="common">Western yellow jacket</name>
    <name type="synonym">Wasp</name>
    <dbReference type="NCBI Taxonomy" id="30213"/>
    <lineage>
        <taxon>Eukaryota</taxon>
        <taxon>Metazoa</taxon>
        <taxon>Ecdysozoa</taxon>
        <taxon>Arthropoda</taxon>
        <taxon>Hexapoda</taxon>
        <taxon>Insecta</taxon>
        <taxon>Pterygota</taxon>
        <taxon>Neoptera</taxon>
        <taxon>Endopterygota</taxon>
        <taxon>Hymenoptera</taxon>
        <taxon>Apocrita</taxon>
        <taxon>Aculeata</taxon>
        <taxon>Vespoidea</taxon>
        <taxon>Vespidae</taxon>
        <taxon>Vespinae</taxon>
        <taxon>Vespula</taxon>
    </lineage>
</organism>
<dbReference type="EMBL" id="JACSDY010000022">
    <property type="protein sequence ID" value="KAF7392397.1"/>
    <property type="molecule type" value="Genomic_DNA"/>
</dbReference>
<keyword evidence="3" id="KW-1185">Reference proteome</keyword>
<dbReference type="InterPro" id="IPR049012">
    <property type="entry name" value="Mutator_transp_dom"/>
</dbReference>
<evidence type="ECO:0000259" key="1">
    <source>
        <dbReference type="Pfam" id="PF20700"/>
    </source>
</evidence>
<gene>
    <name evidence="2" type="ORF">H0235_017396</name>
</gene>
<protein>
    <recommendedName>
        <fullName evidence="1">Mutator-like transposase domain-containing protein</fullName>
    </recommendedName>
</protein>
<proteinExistence type="predicted"/>
<dbReference type="Proteomes" id="UP000600918">
    <property type="component" value="Unassembled WGS sequence"/>
</dbReference>
<dbReference type="Pfam" id="PF20700">
    <property type="entry name" value="Mutator"/>
    <property type="match status" value="1"/>
</dbReference>
<name>A0A834JS30_VESPE</name>
<dbReference type="AlphaFoldDB" id="A0A834JS30"/>
<reference evidence="2" key="1">
    <citation type="journal article" date="2020" name="G3 (Bethesda)">
        <title>High-Quality Assemblies for Three Invasive Social Wasps from the &lt;i&gt;Vespula&lt;/i&gt; Genus.</title>
        <authorList>
            <person name="Harrop T.W.R."/>
            <person name="Guhlin J."/>
            <person name="McLaughlin G.M."/>
            <person name="Permina E."/>
            <person name="Stockwell P."/>
            <person name="Gilligan J."/>
            <person name="Le Lec M.F."/>
            <person name="Gruber M.A.M."/>
            <person name="Quinn O."/>
            <person name="Lovegrove M."/>
            <person name="Duncan E.J."/>
            <person name="Remnant E.J."/>
            <person name="Van Eeckhoven J."/>
            <person name="Graham B."/>
            <person name="Knapp R.A."/>
            <person name="Langford K.W."/>
            <person name="Kronenberg Z."/>
            <person name="Press M.O."/>
            <person name="Eacker S.M."/>
            <person name="Wilson-Rankin E.E."/>
            <person name="Purcell J."/>
            <person name="Lester P.J."/>
            <person name="Dearden P.K."/>
        </authorList>
    </citation>
    <scope>NUCLEOTIDE SEQUENCE</scope>
    <source>
        <strain evidence="2">Volc-1</strain>
    </source>
</reference>
<feature type="domain" description="Mutator-like transposase" evidence="1">
    <location>
        <begin position="96"/>
        <end position="200"/>
    </location>
</feature>
<evidence type="ECO:0000313" key="2">
    <source>
        <dbReference type="EMBL" id="KAF7392397.1"/>
    </source>
</evidence>
<sequence>MPSRKGRLTRTRKNKGNPLILKNYWKKRKEEGLTFRKKEIENIPSTSNTQIENVQDPSTESVKVIEDIYDSSSLSPLHTERVSNINTNEDSFQLSGRRIVDISYFMNSILSIGTHVPFSCTIADMYPISESRNGFVSIIKLKCRICGLIKQIKTDDTSEKNVNINANMVSGMISIGSGYSQLKKLCTAINMPNLANNTWEMVTIAHLNEELNQSSIPCITVVADRKTDHDVKELLKDIPNESYYVFHHLAKCEDSKYYNDKVKLDKTRRVSSIFFTILN</sequence>
<comment type="caution">
    <text evidence="2">The sequence shown here is derived from an EMBL/GenBank/DDBJ whole genome shotgun (WGS) entry which is preliminary data.</text>
</comment>
<accession>A0A834JS30</accession>